<dbReference type="InterPro" id="IPR016039">
    <property type="entry name" value="Thiolase-like"/>
</dbReference>
<dbReference type="InterPro" id="IPR013751">
    <property type="entry name" value="ACP_syn_III_N"/>
</dbReference>
<evidence type="ECO:0000256" key="2">
    <source>
        <dbReference type="ARBA" id="ARBA00023315"/>
    </source>
</evidence>
<proteinExistence type="predicted"/>
<protein>
    <submittedName>
        <fullName evidence="5">3-oxoacyl-ACP synthase</fullName>
    </submittedName>
</protein>
<comment type="caution">
    <text evidence="5">The sequence shown here is derived from an EMBL/GenBank/DDBJ whole genome shotgun (WGS) entry which is preliminary data.</text>
</comment>
<sequence length="359" mass="39971">MPNTLIIGSGCYIPENIIEGSHFKDSVFYDDNNQLIEKPTDEIIQKFVDITEIERRRYLNPEDFNSDLGLRASLEAIEDAGIDKEEIDYIIYATNFGEVDVDGIPNFMPSLSARLKNKLDIKNRSCVNYDMIFGCPGWVESLILADTLIKAKKAKTILVVGGETLSRVTDEFDRNKMIFADGAGAVVVTATEDNTVGVLADSTLCDNGEELNYLANGPSLNLESKEARQYIQMKGRKIYEYALKNVPDAIKKTIEKAGLDISDITKILIHQANAKMDYAMIGRLFKLYGQKDYDHAISPMTIQEFGNSSVATVPTLFDLIRKGKMEGQEFIPGSHILFTSVGAGMNINCVIYKFPEGKL</sequence>
<evidence type="ECO:0000313" key="6">
    <source>
        <dbReference type="Proteomes" id="UP000028623"/>
    </source>
</evidence>
<dbReference type="AlphaFoldDB" id="A0A085BHX3"/>
<keyword evidence="2" id="KW-0012">Acyltransferase</keyword>
<feature type="domain" description="Beta-ketoacyl-[acyl-carrier-protein] synthase III N-terminal" evidence="4">
    <location>
        <begin position="129"/>
        <end position="200"/>
    </location>
</feature>
<dbReference type="EMBL" id="JPLY01000003">
    <property type="protein sequence ID" value="KFC22068.1"/>
    <property type="molecule type" value="Genomic_DNA"/>
</dbReference>
<dbReference type="SUPFAM" id="SSF53901">
    <property type="entry name" value="Thiolase-like"/>
    <property type="match status" value="1"/>
</dbReference>
<evidence type="ECO:0000259" key="3">
    <source>
        <dbReference type="Pfam" id="PF08541"/>
    </source>
</evidence>
<dbReference type="Gene3D" id="3.40.47.10">
    <property type="match status" value="2"/>
</dbReference>
<reference evidence="5 6" key="1">
    <citation type="submission" date="2014-07" db="EMBL/GenBank/DDBJ databases">
        <title>Epilithonimonas lactis LMG 22401 Genome.</title>
        <authorList>
            <person name="Pipes S.E."/>
            <person name="Stropko S.J."/>
        </authorList>
    </citation>
    <scope>NUCLEOTIDE SEQUENCE [LARGE SCALE GENOMIC DNA]</scope>
    <source>
        <strain evidence="5 6">LMG 24401</strain>
    </source>
</reference>
<keyword evidence="1" id="KW-0808">Transferase</keyword>
<feature type="domain" description="Beta-ketoacyl-[acyl-carrier-protein] synthase III C-terminal" evidence="3">
    <location>
        <begin position="254"/>
        <end position="353"/>
    </location>
</feature>
<dbReference type="GO" id="GO:0044550">
    <property type="term" value="P:secondary metabolite biosynthetic process"/>
    <property type="evidence" value="ECO:0007669"/>
    <property type="project" value="TreeGrafter"/>
</dbReference>
<dbReference type="GO" id="GO:0006633">
    <property type="term" value="P:fatty acid biosynthetic process"/>
    <property type="evidence" value="ECO:0007669"/>
    <property type="project" value="InterPro"/>
</dbReference>
<dbReference type="PANTHER" id="PTHR34069:SF2">
    <property type="entry name" value="BETA-KETOACYL-[ACYL-CARRIER-PROTEIN] SYNTHASE III"/>
    <property type="match status" value="1"/>
</dbReference>
<dbReference type="PANTHER" id="PTHR34069">
    <property type="entry name" value="3-OXOACYL-[ACYL-CARRIER-PROTEIN] SYNTHASE 3"/>
    <property type="match status" value="1"/>
</dbReference>
<accession>A0A085BHX3</accession>
<dbReference type="InterPro" id="IPR013747">
    <property type="entry name" value="ACP_syn_III_C"/>
</dbReference>
<evidence type="ECO:0000256" key="1">
    <source>
        <dbReference type="ARBA" id="ARBA00022679"/>
    </source>
</evidence>
<dbReference type="CDD" id="cd00830">
    <property type="entry name" value="KAS_III"/>
    <property type="match status" value="1"/>
</dbReference>
<dbReference type="Pfam" id="PF08545">
    <property type="entry name" value="ACP_syn_III"/>
    <property type="match status" value="1"/>
</dbReference>
<dbReference type="eggNOG" id="COG0332">
    <property type="taxonomic scope" value="Bacteria"/>
</dbReference>
<gene>
    <name evidence="5" type="ORF">IO89_08895</name>
</gene>
<name>A0A085BHX3_9FLAO</name>
<organism evidence="5 6">
    <name type="scientific">Epilithonimonas lactis</name>
    <dbReference type="NCBI Taxonomy" id="421072"/>
    <lineage>
        <taxon>Bacteria</taxon>
        <taxon>Pseudomonadati</taxon>
        <taxon>Bacteroidota</taxon>
        <taxon>Flavobacteriia</taxon>
        <taxon>Flavobacteriales</taxon>
        <taxon>Weeksellaceae</taxon>
        <taxon>Chryseobacterium group</taxon>
        <taxon>Epilithonimonas</taxon>
    </lineage>
</organism>
<dbReference type="Pfam" id="PF08541">
    <property type="entry name" value="ACP_syn_III_C"/>
    <property type="match status" value="1"/>
</dbReference>
<keyword evidence="6" id="KW-1185">Reference proteome</keyword>
<dbReference type="STRING" id="421072.SAMN04488097_2394"/>
<evidence type="ECO:0000313" key="5">
    <source>
        <dbReference type="EMBL" id="KFC22068.1"/>
    </source>
</evidence>
<evidence type="ECO:0000259" key="4">
    <source>
        <dbReference type="Pfam" id="PF08545"/>
    </source>
</evidence>
<dbReference type="OrthoDB" id="5171393at2"/>
<dbReference type="GO" id="GO:0004315">
    <property type="term" value="F:3-oxoacyl-[acyl-carrier-protein] synthase activity"/>
    <property type="evidence" value="ECO:0007669"/>
    <property type="project" value="InterPro"/>
</dbReference>
<dbReference type="Proteomes" id="UP000028623">
    <property type="component" value="Unassembled WGS sequence"/>
</dbReference>
<dbReference type="RefSeq" id="WP_034975427.1">
    <property type="nucleotide sequence ID" value="NZ_FOFI01000003.1"/>
</dbReference>